<reference evidence="5 6" key="1">
    <citation type="submission" date="2014-01" db="EMBL/GenBank/DDBJ databases">
        <title>Roseivivax isoporae LMG 25204 Genome Sequencing.</title>
        <authorList>
            <person name="Lai Q."/>
            <person name="Li G."/>
            <person name="Shao Z."/>
        </authorList>
    </citation>
    <scope>NUCLEOTIDE SEQUENCE [LARGE SCALE GENOMIC DNA]</scope>
    <source>
        <strain evidence="5 6">LMG 25204</strain>
    </source>
</reference>
<dbReference type="AlphaFoldDB" id="X7FB74"/>
<dbReference type="RefSeq" id="WP_043767264.1">
    <property type="nucleotide sequence ID" value="NZ_JAME01000005.1"/>
</dbReference>
<dbReference type="PANTHER" id="PTHR30055:SF196">
    <property type="entry name" value="HTH-TYPE TRANSCRIPTIONAL REGULATOR RUTR"/>
    <property type="match status" value="1"/>
</dbReference>
<dbReference type="InterPro" id="IPR001647">
    <property type="entry name" value="HTH_TetR"/>
</dbReference>
<evidence type="ECO:0000256" key="3">
    <source>
        <dbReference type="SAM" id="MobiDB-lite"/>
    </source>
</evidence>
<dbReference type="Pfam" id="PF00440">
    <property type="entry name" value="TetR_N"/>
    <property type="match status" value="1"/>
</dbReference>
<organism evidence="5 6">
    <name type="scientific">Roseivivax isoporae LMG 25204</name>
    <dbReference type="NCBI Taxonomy" id="1449351"/>
    <lineage>
        <taxon>Bacteria</taxon>
        <taxon>Pseudomonadati</taxon>
        <taxon>Pseudomonadota</taxon>
        <taxon>Alphaproteobacteria</taxon>
        <taxon>Rhodobacterales</taxon>
        <taxon>Roseobacteraceae</taxon>
        <taxon>Roseivivax</taxon>
    </lineage>
</organism>
<dbReference type="Gene3D" id="1.10.357.10">
    <property type="entry name" value="Tetracycline Repressor, domain 2"/>
    <property type="match status" value="1"/>
</dbReference>
<dbReference type="OrthoDB" id="2356263at2"/>
<accession>X7FB74</accession>
<dbReference type="PRINTS" id="PR00455">
    <property type="entry name" value="HTHTETR"/>
</dbReference>
<evidence type="ECO:0000259" key="4">
    <source>
        <dbReference type="PROSITE" id="PS50977"/>
    </source>
</evidence>
<feature type="DNA-binding region" description="H-T-H motif" evidence="2">
    <location>
        <begin position="43"/>
        <end position="62"/>
    </location>
</feature>
<feature type="domain" description="HTH tetR-type" evidence="4">
    <location>
        <begin position="20"/>
        <end position="80"/>
    </location>
</feature>
<dbReference type="STRING" id="1449351.RISW2_18360"/>
<dbReference type="SUPFAM" id="SSF46689">
    <property type="entry name" value="Homeodomain-like"/>
    <property type="match status" value="1"/>
</dbReference>
<dbReference type="PANTHER" id="PTHR30055">
    <property type="entry name" value="HTH-TYPE TRANSCRIPTIONAL REGULATOR RUTR"/>
    <property type="match status" value="1"/>
</dbReference>
<protein>
    <submittedName>
        <fullName evidence="5">TetR family transcriptional regulator</fullName>
    </submittedName>
</protein>
<dbReference type="SUPFAM" id="SSF48498">
    <property type="entry name" value="Tetracyclin repressor-like, C-terminal domain"/>
    <property type="match status" value="1"/>
</dbReference>
<evidence type="ECO:0000313" key="6">
    <source>
        <dbReference type="Proteomes" id="UP000023430"/>
    </source>
</evidence>
<evidence type="ECO:0000256" key="1">
    <source>
        <dbReference type="ARBA" id="ARBA00023125"/>
    </source>
</evidence>
<dbReference type="InterPro" id="IPR013573">
    <property type="entry name" value="Tscrpt_reg_YcdC_C"/>
</dbReference>
<dbReference type="GO" id="GO:0045892">
    <property type="term" value="P:negative regulation of DNA-templated transcription"/>
    <property type="evidence" value="ECO:0007669"/>
    <property type="project" value="InterPro"/>
</dbReference>
<keyword evidence="6" id="KW-1185">Reference proteome</keyword>
<dbReference type="InterPro" id="IPR036271">
    <property type="entry name" value="Tet_transcr_reg_TetR-rel_C_sf"/>
</dbReference>
<dbReference type="InterPro" id="IPR050109">
    <property type="entry name" value="HTH-type_TetR-like_transc_reg"/>
</dbReference>
<keyword evidence="1 2" id="KW-0238">DNA-binding</keyword>
<dbReference type="Gene3D" id="1.10.10.60">
    <property type="entry name" value="Homeodomain-like"/>
    <property type="match status" value="1"/>
</dbReference>
<dbReference type="PATRIC" id="fig|1449351.3.peg.957"/>
<dbReference type="EMBL" id="JAME01000005">
    <property type="protein sequence ID" value="ETX30152.1"/>
    <property type="molecule type" value="Genomic_DNA"/>
</dbReference>
<evidence type="ECO:0000256" key="2">
    <source>
        <dbReference type="PROSITE-ProRule" id="PRU00335"/>
    </source>
</evidence>
<dbReference type="GO" id="GO:0000976">
    <property type="term" value="F:transcription cis-regulatory region binding"/>
    <property type="evidence" value="ECO:0007669"/>
    <property type="project" value="TreeGrafter"/>
</dbReference>
<evidence type="ECO:0000313" key="5">
    <source>
        <dbReference type="EMBL" id="ETX30152.1"/>
    </source>
</evidence>
<dbReference type="PROSITE" id="PS50977">
    <property type="entry name" value="HTH_TETR_2"/>
    <property type="match status" value="1"/>
</dbReference>
<gene>
    <name evidence="5" type="ORF">RISW2_18360</name>
</gene>
<comment type="caution">
    <text evidence="5">The sequence shown here is derived from an EMBL/GenBank/DDBJ whole genome shotgun (WGS) entry which is preliminary data.</text>
</comment>
<name>X7FB74_9RHOB</name>
<dbReference type="Proteomes" id="UP000023430">
    <property type="component" value="Unassembled WGS sequence"/>
</dbReference>
<feature type="compositionally biased region" description="Low complexity" evidence="3">
    <location>
        <begin position="1"/>
        <end position="13"/>
    </location>
</feature>
<proteinExistence type="predicted"/>
<dbReference type="GO" id="GO:0003700">
    <property type="term" value="F:DNA-binding transcription factor activity"/>
    <property type="evidence" value="ECO:0007669"/>
    <property type="project" value="TreeGrafter"/>
</dbReference>
<sequence>MAEDAAPAASTPRPRSRIQTRNRRRILEAALDVFSAHGFRGATLDQIADGAGMSKPNVLYYFDGKEAIHVTLLNALMAEWLAPLEALEEAEDPVEALMGYVMTKLEMSRRLPRESRLFANEILQGAPRMGPHLERGLKPLFDAKCALIRRWAAEGRIAPVDPGHFLFTVWAVTQHYADFEAQVAVLMPDGKAAWSGARRHVDGMFRGMLLP</sequence>
<dbReference type="Pfam" id="PF08362">
    <property type="entry name" value="TetR_C_3"/>
    <property type="match status" value="1"/>
</dbReference>
<dbReference type="eggNOG" id="COG1309">
    <property type="taxonomic scope" value="Bacteria"/>
</dbReference>
<dbReference type="InterPro" id="IPR009057">
    <property type="entry name" value="Homeodomain-like_sf"/>
</dbReference>
<feature type="region of interest" description="Disordered" evidence="3">
    <location>
        <begin position="1"/>
        <end position="21"/>
    </location>
</feature>